<dbReference type="EMBL" id="CADCVR010000034">
    <property type="protein sequence ID" value="CAA9486175.1"/>
    <property type="molecule type" value="Genomic_DNA"/>
</dbReference>
<organism evidence="2">
    <name type="scientific">uncultured Solirubrobacteraceae bacterium</name>
    <dbReference type="NCBI Taxonomy" id="1162706"/>
    <lineage>
        <taxon>Bacteria</taxon>
        <taxon>Bacillati</taxon>
        <taxon>Actinomycetota</taxon>
        <taxon>Thermoleophilia</taxon>
        <taxon>Solirubrobacterales</taxon>
        <taxon>Solirubrobacteraceae</taxon>
        <taxon>environmental samples</taxon>
    </lineage>
</organism>
<keyword evidence="1" id="KW-0812">Transmembrane</keyword>
<feature type="transmembrane region" description="Helical" evidence="1">
    <location>
        <begin position="39"/>
        <end position="63"/>
    </location>
</feature>
<evidence type="ECO:0000313" key="2">
    <source>
        <dbReference type="EMBL" id="CAA9486175.1"/>
    </source>
</evidence>
<name>A0A6J4RZP0_9ACTN</name>
<accession>A0A6J4RZP0</accession>
<evidence type="ECO:0000256" key="1">
    <source>
        <dbReference type="SAM" id="Phobius"/>
    </source>
</evidence>
<reference evidence="2" key="1">
    <citation type="submission" date="2020-02" db="EMBL/GenBank/DDBJ databases">
        <authorList>
            <person name="Meier V. D."/>
        </authorList>
    </citation>
    <scope>NUCLEOTIDE SEQUENCE</scope>
    <source>
        <strain evidence="2">AVDCRST_MAG53</strain>
    </source>
</reference>
<gene>
    <name evidence="2" type="ORF">AVDCRST_MAG53-1009</name>
</gene>
<dbReference type="AlphaFoldDB" id="A0A6J4RZP0"/>
<keyword evidence="1" id="KW-1133">Transmembrane helix</keyword>
<proteinExistence type="predicted"/>
<keyword evidence="1" id="KW-0472">Membrane</keyword>
<protein>
    <submittedName>
        <fullName evidence="2">Uncharacterized protein</fullName>
    </submittedName>
</protein>
<sequence length="136" mass="14330">MVAAAAVRPSDLALAWSDGDLTRGVCAHRAVVAGYHIPVVALLSGLLLGVMLTGAVLFAFGFYAGARWEMGRSEPPAPRMAVPTPVAVARYTPPVVDTERFCARTDWCAGYLGHPGRCFTSELGERPPSSARSSAV</sequence>